<dbReference type="PANTHER" id="PTHR33021">
    <property type="entry name" value="BLUE COPPER PROTEIN"/>
    <property type="match status" value="1"/>
</dbReference>
<dbReference type="Gramene" id="RZC58960">
    <property type="protein sequence ID" value="RZC58960"/>
    <property type="gene ID" value="C5167_006263"/>
</dbReference>
<dbReference type="Pfam" id="PF02298">
    <property type="entry name" value="Cu_bind_like"/>
    <property type="match status" value="1"/>
</dbReference>
<evidence type="ECO:0000256" key="2">
    <source>
        <dbReference type="ARBA" id="ARBA00023180"/>
    </source>
</evidence>
<evidence type="ECO:0000256" key="3">
    <source>
        <dbReference type="SAM" id="MobiDB-lite"/>
    </source>
</evidence>
<dbReference type="AlphaFoldDB" id="A0A4Y7JG26"/>
<dbReference type="PROSITE" id="PS51485">
    <property type="entry name" value="PHYTOCYANIN"/>
    <property type="match status" value="1"/>
</dbReference>
<proteinExistence type="predicted"/>
<dbReference type="EMBL" id="CM010718">
    <property type="protein sequence ID" value="RZC58960.1"/>
    <property type="molecule type" value="Genomic_DNA"/>
</dbReference>
<gene>
    <name evidence="6" type="ORF">C5167_006263</name>
</gene>
<dbReference type="InterPro" id="IPR008972">
    <property type="entry name" value="Cupredoxin"/>
</dbReference>
<keyword evidence="7" id="KW-1185">Reference proteome</keyword>
<accession>A0A4Y7JG26</accession>
<protein>
    <recommendedName>
        <fullName evidence="5">Phytocyanin domain-containing protein</fullName>
    </recommendedName>
</protein>
<dbReference type="GO" id="GO:0009055">
    <property type="term" value="F:electron transfer activity"/>
    <property type="evidence" value="ECO:0007669"/>
    <property type="project" value="InterPro"/>
</dbReference>
<evidence type="ECO:0000256" key="1">
    <source>
        <dbReference type="ARBA" id="ARBA00022723"/>
    </source>
</evidence>
<name>A0A4Y7JG26_PAPSO</name>
<dbReference type="SUPFAM" id="SSF49503">
    <property type="entry name" value="Cupredoxins"/>
    <property type="match status" value="1"/>
</dbReference>
<keyword evidence="1" id="KW-0479">Metal-binding</keyword>
<dbReference type="InterPro" id="IPR003245">
    <property type="entry name" value="Phytocyanin_dom"/>
</dbReference>
<dbReference type="Gene3D" id="2.60.40.420">
    <property type="entry name" value="Cupredoxins - blue copper proteins"/>
    <property type="match status" value="1"/>
</dbReference>
<feature type="domain" description="Phytocyanin" evidence="5">
    <location>
        <begin position="9"/>
        <end position="111"/>
    </location>
</feature>
<dbReference type="InterPro" id="IPR039391">
    <property type="entry name" value="Phytocyanin-like"/>
</dbReference>
<keyword evidence="4" id="KW-0472">Membrane</keyword>
<dbReference type="OMA" id="NCDARKP"/>
<organism evidence="6 7">
    <name type="scientific">Papaver somniferum</name>
    <name type="common">Opium poppy</name>
    <dbReference type="NCBI Taxonomy" id="3469"/>
    <lineage>
        <taxon>Eukaryota</taxon>
        <taxon>Viridiplantae</taxon>
        <taxon>Streptophyta</taxon>
        <taxon>Embryophyta</taxon>
        <taxon>Tracheophyta</taxon>
        <taxon>Spermatophyta</taxon>
        <taxon>Magnoliopsida</taxon>
        <taxon>Ranunculales</taxon>
        <taxon>Papaveraceae</taxon>
        <taxon>Papaveroideae</taxon>
        <taxon>Papaver</taxon>
    </lineage>
</organism>
<dbReference type="Proteomes" id="UP000316621">
    <property type="component" value="Chromosome 4"/>
</dbReference>
<evidence type="ECO:0000256" key="4">
    <source>
        <dbReference type="SAM" id="Phobius"/>
    </source>
</evidence>
<dbReference type="FunFam" id="2.60.40.420:FF:000003">
    <property type="entry name" value="Blue copper"/>
    <property type="match status" value="1"/>
</dbReference>
<reference evidence="6 7" key="1">
    <citation type="journal article" date="2018" name="Science">
        <title>The opium poppy genome and morphinan production.</title>
        <authorList>
            <person name="Guo L."/>
            <person name="Winzer T."/>
            <person name="Yang X."/>
            <person name="Li Y."/>
            <person name="Ning Z."/>
            <person name="He Z."/>
            <person name="Teodor R."/>
            <person name="Lu Y."/>
            <person name="Bowser T.A."/>
            <person name="Graham I.A."/>
            <person name="Ye K."/>
        </authorList>
    </citation>
    <scope>NUCLEOTIDE SEQUENCE [LARGE SCALE GENOMIC DNA]</scope>
    <source>
        <strain evidence="7">cv. HN1</strain>
        <tissue evidence="6">Leaves</tissue>
    </source>
</reference>
<dbReference type="GO" id="GO:0005886">
    <property type="term" value="C:plasma membrane"/>
    <property type="evidence" value="ECO:0007669"/>
    <property type="project" value="TreeGrafter"/>
</dbReference>
<evidence type="ECO:0000259" key="5">
    <source>
        <dbReference type="PROSITE" id="PS51485"/>
    </source>
</evidence>
<feature type="region of interest" description="Disordered" evidence="3">
    <location>
        <begin position="116"/>
        <end position="146"/>
    </location>
</feature>
<dbReference type="GO" id="GO:0046872">
    <property type="term" value="F:metal ion binding"/>
    <property type="evidence" value="ECO:0007669"/>
    <property type="project" value="UniProtKB-KW"/>
</dbReference>
<feature type="transmembrane region" description="Helical" evidence="4">
    <location>
        <begin position="151"/>
        <end position="171"/>
    </location>
</feature>
<evidence type="ECO:0000313" key="7">
    <source>
        <dbReference type="Proteomes" id="UP000316621"/>
    </source>
</evidence>
<dbReference type="PANTHER" id="PTHR33021:SF339">
    <property type="entry name" value="OS07G0570600 PROTEIN"/>
    <property type="match status" value="1"/>
</dbReference>
<dbReference type="STRING" id="3469.A0A4Y7JG26"/>
<evidence type="ECO:0000313" key="6">
    <source>
        <dbReference type="EMBL" id="RZC58960.1"/>
    </source>
</evidence>
<keyword evidence="2" id="KW-0325">Glycoprotein</keyword>
<keyword evidence="4" id="KW-1133">Transmembrane helix</keyword>
<keyword evidence="4" id="KW-0812">Transmembrane</keyword>
<sequence length="173" mass="18320">MAAASSMAATYDVGDTAGWTTIGDINYDEWASSKTFHAGDTLRFVYNRDYHNVLQVTSSNYESCTTTAPLATYWTGNDAIPIMRDDDHLYFICGIPGHCEMGQKVEIQVAAQAPAISPPLATPPPTSTPSATPPPTSTPSATPPPPSKSSASFLSCSLLVGLVGAATYLIFMH</sequence>
<dbReference type="CDD" id="cd04216">
    <property type="entry name" value="Phytocyanin"/>
    <property type="match status" value="1"/>
</dbReference>